<accession>K2Q4N6</accession>
<proteinExistence type="predicted"/>
<dbReference type="RefSeq" id="WP_006726803.1">
    <property type="nucleotide sequence ID" value="NZ_ALJF01000011.1"/>
</dbReference>
<name>K2Q4N6_9HYPH</name>
<dbReference type="OrthoDB" id="7366569at2"/>
<dbReference type="STRING" id="1156935.QWE_14047"/>
<gene>
    <name evidence="1" type="ORF">QWE_14047</name>
</gene>
<protein>
    <submittedName>
        <fullName evidence="1">Uncharacterized protein</fullName>
    </submittedName>
</protein>
<dbReference type="AlphaFoldDB" id="K2Q4N6"/>
<organism evidence="1 2">
    <name type="scientific">Agrobacterium albertimagni AOL15</name>
    <dbReference type="NCBI Taxonomy" id="1156935"/>
    <lineage>
        <taxon>Bacteria</taxon>
        <taxon>Pseudomonadati</taxon>
        <taxon>Pseudomonadota</taxon>
        <taxon>Alphaproteobacteria</taxon>
        <taxon>Hyphomicrobiales</taxon>
        <taxon>Rhizobiaceae</taxon>
        <taxon>Rhizobium/Agrobacterium group</taxon>
        <taxon>Agrobacterium</taxon>
    </lineage>
</organism>
<dbReference type="EMBL" id="ALJF01000011">
    <property type="protein sequence ID" value="EKF58694.1"/>
    <property type="molecule type" value="Genomic_DNA"/>
</dbReference>
<keyword evidence="2" id="KW-1185">Reference proteome</keyword>
<reference evidence="1 2" key="1">
    <citation type="journal article" date="2012" name="J. Bacteriol.">
        <title>Draft Genome Sequence of Agrobacterium albertimagni Strain AOL15.</title>
        <authorList>
            <person name="Trimble W.L."/>
            <person name="Phung le T."/>
            <person name="Meyer F."/>
            <person name="Gilbert J.A."/>
            <person name="Silver S."/>
        </authorList>
    </citation>
    <scope>NUCLEOTIDE SEQUENCE [LARGE SCALE GENOMIC DNA]</scope>
    <source>
        <strain evidence="1 2">AOL15</strain>
    </source>
</reference>
<sequence>MKQKELERYHLEQAIRSGRLDWKIVAEGESPDFMVDSPGGGAFGLELVTVYRGGGVEEPKVRSAKKIATGAWSKKKEQKRSIQLQKLRSSYEASGGPPLSVKVLGNPNSPDFRDIPRHLAENGAGELEIGNQIRIGLPSIIIHATRSDRAIWIMIEDVVGWVNLEPRKEVEAAISSKASKLSAYQERVGADVRLLIIAEDRFNSGKLRPHNRMSFNGHGFREIYFFNSPSGPFQTLDIRAASDGHIEV</sequence>
<evidence type="ECO:0000313" key="2">
    <source>
        <dbReference type="Proteomes" id="UP000007123"/>
    </source>
</evidence>
<dbReference type="eggNOG" id="ENOG502ZX81">
    <property type="taxonomic scope" value="Bacteria"/>
</dbReference>
<evidence type="ECO:0000313" key="1">
    <source>
        <dbReference type="EMBL" id="EKF58694.1"/>
    </source>
</evidence>
<comment type="caution">
    <text evidence="1">The sequence shown here is derived from an EMBL/GenBank/DDBJ whole genome shotgun (WGS) entry which is preliminary data.</text>
</comment>
<dbReference type="Proteomes" id="UP000007123">
    <property type="component" value="Unassembled WGS sequence"/>
</dbReference>